<dbReference type="PANTHER" id="PTHR13774">
    <property type="entry name" value="PHENAZINE BIOSYNTHESIS PROTEIN"/>
    <property type="match status" value="1"/>
</dbReference>
<dbReference type="Pfam" id="PF02567">
    <property type="entry name" value="PhzC-PhzF"/>
    <property type="match status" value="1"/>
</dbReference>
<dbReference type="GO" id="GO:0016853">
    <property type="term" value="F:isomerase activity"/>
    <property type="evidence" value="ECO:0007669"/>
    <property type="project" value="UniProtKB-KW"/>
</dbReference>
<dbReference type="SUPFAM" id="SSF54506">
    <property type="entry name" value="Diaminopimelate epimerase-like"/>
    <property type="match status" value="1"/>
</dbReference>
<dbReference type="Gene3D" id="3.10.310.10">
    <property type="entry name" value="Diaminopimelate Epimerase, Chain A, domain 1"/>
    <property type="match status" value="2"/>
</dbReference>
<evidence type="ECO:0000313" key="5">
    <source>
        <dbReference type="Proteomes" id="UP001241110"/>
    </source>
</evidence>
<dbReference type="PANTHER" id="PTHR13774:SF17">
    <property type="entry name" value="PHENAZINE BIOSYNTHESIS-LIKE DOMAIN-CONTAINING PROTEIN"/>
    <property type="match status" value="1"/>
</dbReference>
<dbReference type="AlphaFoldDB" id="A0AAE3QQ63"/>
<organism evidence="4 5">
    <name type="scientific">Xanthocytophaga flava</name>
    <dbReference type="NCBI Taxonomy" id="3048013"/>
    <lineage>
        <taxon>Bacteria</taxon>
        <taxon>Pseudomonadati</taxon>
        <taxon>Bacteroidota</taxon>
        <taxon>Cytophagia</taxon>
        <taxon>Cytophagales</taxon>
        <taxon>Rhodocytophagaceae</taxon>
        <taxon>Xanthocytophaga</taxon>
    </lineage>
</organism>
<comment type="similarity">
    <text evidence="1">Belongs to the PhzF family.</text>
</comment>
<dbReference type="Proteomes" id="UP001241110">
    <property type="component" value="Unassembled WGS sequence"/>
</dbReference>
<dbReference type="PIRSF" id="PIRSF016184">
    <property type="entry name" value="PhzC_PhzF"/>
    <property type="match status" value="1"/>
</dbReference>
<reference evidence="4" key="1">
    <citation type="submission" date="2023-05" db="EMBL/GenBank/DDBJ databases">
        <authorList>
            <person name="Zhang X."/>
        </authorList>
    </citation>
    <scope>NUCLEOTIDE SEQUENCE</scope>
    <source>
        <strain evidence="4">YF14B1</strain>
    </source>
</reference>
<dbReference type="NCBIfam" id="TIGR00654">
    <property type="entry name" value="PhzF_family"/>
    <property type="match status" value="1"/>
</dbReference>
<keyword evidence="2" id="KW-0413">Isomerase</keyword>
<evidence type="ECO:0000256" key="2">
    <source>
        <dbReference type="ARBA" id="ARBA00023235"/>
    </source>
</evidence>
<name>A0AAE3QQ63_9BACT</name>
<dbReference type="InterPro" id="IPR003719">
    <property type="entry name" value="Phenazine_PhzF-like"/>
</dbReference>
<sequence length="260" mass="28954">MNIYQVDAFTQRIFGGNPAAVCLLEEPAKEEWMQNLAMEMNLSETAFAWPEEDGYRLRWFTPKVEVDLCGHATLATSHILWQLQKLSHEDTARFFTRSGLLTCIKNNDWIEMDFPAKQAIKVKAPEGLSEALGVQPAFVGNNKMDYLVEIESEEVLRNLQPNFSELSKLPIRGTIVTARSQSTEYDFISRFFAPAVGVSEDPVTGSAHTALAPYWAAKLGKTTMTGFQASSRGGVVKVRLVNDRVLLGGQAITVMKGELY</sequence>
<dbReference type="RefSeq" id="WP_313979135.1">
    <property type="nucleotide sequence ID" value="NZ_JASJOS010000005.1"/>
</dbReference>
<evidence type="ECO:0000256" key="1">
    <source>
        <dbReference type="ARBA" id="ARBA00008270"/>
    </source>
</evidence>
<comment type="caution">
    <text evidence="4">The sequence shown here is derived from an EMBL/GenBank/DDBJ whole genome shotgun (WGS) entry which is preliminary data.</text>
</comment>
<gene>
    <name evidence="4" type="ORF">QNI16_12995</name>
</gene>
<evidence type="ECO:0000313" key="4">
    <source>
        <dbReference type="EMBL" id="MDJ1481408.1"/>
    </source>
</evidence>
<dbReference type="EMBL" id="JASJOS010000005">
    <property type="protein sequence ID" value="MDJ1481408.1"/>
    <property type="molecule type" value="Genomic_DNA"/>
</dbReference>
<evidence type="ECO:0000256" key="3">
    <source>
        <dbReference type="PIRSR" id="PIRSR016184-1"/>
    </source>
</evidence>
<accession>A0AAE3QQ63</accession>
<dbReference type="GO" id="GO:0005737">
    <property type="term" value="C:cytoplasm"/>
    <property type="evidence" value="ECO:0007669"/>
    <property type="project" value="TreeGrafter"/>
</dbReference>
<proteinExistence type="inferred from homology"/>
<protein>
    <submittedName>
        <fullName evidence="4">PhzF family phenazine biosynthesis protein</fullName>
    </submittedName>
</protein>
<feature type="active site" evidence="3">
    <location>
        <position position="44"/>
    </location>
</feature>